<dbReference type="Pfam" id="PF14309">
    <property type="entry name" value="DUF4378"/>
    <property type="match status" value="1"/>
</dbReference>
<evidence type="ECO:0000313" key="4">
    <source>
        <dbReference type="EMBL" id="PWA37773.1"/>
    </source>
</evidence>
<feature type="domain" description="DUF4378" evidence="3">
    <location>
        <begin position="639"/>
        <end position="783"/>
    </location>
</feature>
<feature type="domain" description="DUF3741" evidence="2">
    <location>
        <begin position="195"/>
        <end position="223"/>
    </location>
</feature>
<dbReference type="AlphaFoldDB" id="A0A2U1KM85"/>
<feature type="region of interest" description="Disordered" evidence="1">
    <location>
        <begin position="225"/>
        <end position="265"/>
    </location>
</feature>
<feature type="compositionally biased region" description="Basic and acidic residues" evidence="1">
    <location>
        <begin position="537"/>
        <end position="553"/>
    </location>
</feature>
<feature type="compositionally biased region" description="Low complexity" evidence="1">
    <location>
        <begin position="576"/>
        <end position="590"/>
    </location>
</feature>
<feature type="region of interest" description="Disordered" evidence="1">
    <location>
        <begin position="537"/>
        <end position="591"/>
    </location>
</feature>
<evidence type="ECO:0000313" key="5">
    <source>
        <dbReference type="Proteomes" id="UP000245207"/>
    </source>
</evidence>
<dbReference type="InterPro" id="IPR022212">
    <property type="entry name" value="DUF3741"/>
</dbReference>
<name>A0A2U1KM85_ARTAN</name>
<feature type="region of interest" description="Disordered" evidence="1">
    <location>
        <begin position="352"/>
        <end position="381"/>
    </location>
</feature>
<sequence>MAKRTKRPQTKQSIDQAGCMWGLMSLFDFRQGRTPRRLLSDKKTVSKNSIASDPTSEVDMLNSSEERHVSVEGTIESETSTVNAVRTSMKELMEEEMVSEIGSTKQADGDEDKYLDSECCSQVENASNDHEICITCQDSAPKASHYSDLEALMKEILIIYQNCDIDEGRNHTFSIVEEKLSAAIEVFMHENSTDEHSKDFIDTFQMLTSNKEVFLKLLQDQNSLGSNVDQKSKSKSKSIENEPNNPKPEVPVTRKHRNFFRRRSKSRESIPLSRIVILKPNSPDNRFKVENDVHNEKITSHFSFMEIKKRFKNAMGKEHKPRIHEKTVLEGNNGWSSPNRDHFYTEKFARKNERVSKLKESETKPKENEDTEENLGSSRHISNIYSEAKKHLSEMLSNGDEDADLMIGNLPKTLGKIISSPDNNALSPGASPRKGDEHDFVTSEMRFCPGGDFHSVNDSQPIVANVDLKEKSEVPDESGADICIEVTPSSMMEDTSPEGVLEVKKSENQEEMEASDAFCEHCSSPESIYDEHHGEIVEVSDEERSPRCFKSDPSDENEFCSPRRSAQFKQIEEPESPSSDRSGRPSPVSVLEPLFSDNEISPASNISRPVGYSIQPLCIQFEDQEIGTRNSMENEESAFEYVEAVLLASDLNWDDFENRWLSSSQILDSSLFDEVEIFSSQPSYNQRLLFDSTNEILKEVCDCYLDFFSLVRQKIQPVPKGENLINEIWERIELHSTNNYPLSLDHLVKKDLGISRTWMDLRSDSREMVCEIDDSIFEDMMDDTVLSLINDRIGLSN</sequence>
<evidence type="ECO:0000259" key="3">
    <source>
        <dbReference type="Pfam" id="PF14309"/>
    </source>
</evidence>
<dbReference type="PANTHER" id="PTHR47212">
    <property type="entry name" value="ADHESIN-LIKE PROTEIN, PUTATIVE (DUF3741)-RELATED"/>
    <property type="match status" value="1"/>
</dbReference>
<keyword evidence="5" id="KW-1185">Reference proteome</keyword>
<dbReference type="EMBL" id="PKPP01016378">
    <property type="protein sequence ID" value="PWA37773.1"/>
    <property type="molecule type" value="Genomic_DNA"/>
</dbReference>
<evidence type="ECO:0000259" key="2">
    <source>
        <dbReference type="Pfam" id="PF12552"/>
    </source>
</evidence>
<feature type="compositionally biased region" description="Basic residues" evidence="1">
    <location>
        <begin position="253"/>
        <end position="265"/>
    </location>
</feature>
<evidence type="ECO:0008006" key="6">
    <source>
        <dbReference type="Google" id="ProtNLM"/>
    </source>
</evidence>
<dbReference type="InterPro" id="IPR025486">
    <property type="entry name" value="DUF4378"/>
</dbReference>
<dbReference type="Pfam" id="PF12552">
    <property type="entry name" value="DUF3741"/>
    <property type="match status" value="1"/>
</dbReference>
<gene>
    <name evidence="4" type="ORF">CTI12_AA587350</name>
</gene>
<comment type="caution">
    <text evidence="4">The sequence shown here is derived from an EMBL/GenBank/DDBJ whole genome shotgun (WGS) entry which is preliminary data.</text>
</comment>
<dbReference type="OrthoDB" id="770239at2759"/>
<proteinExistence type="predicted"/>
<evidence type="ECO:0000256" key="1">
    <source>
        <dbReference type="SAM" id="MobiDB-lite"/>
    </source>
</evidence>
<dbReference type="Proteomes" id="UP000245207">
    <property type="component" value="Unassembled WGS sequence"/>
</dbReference>
<feature type="compositionally biased region" description="Basic and acidic residues" evidence="1">
    <location>
        <begin position="352"/>
        <end position="368"/>
    </location>
</feature>
<dbReference type="STRING" id="35608.A0A2U1KM85"/>
<protein>
    <recommendedName>
        <fullName evidence="6">DUF4378 domain-containing protein</fullName>
    </recommendedName>
</protein>
<organism evidence="4 5">
    <name type="scientific">Artemisia annua</name>
    <name type="common">Sweet wormwood</name>
    <dbReference type="NCBI Taxonomy" id="35608"/>
    <lineage>
        <taxon>Eukaryota</taxon>
        <taxon>Viridiplantae</taxon>
        <taxon>Streptophyta</taxon>
        <taxon>Embryophyta</taxon>
        <taxon>Tracheophyta</taxon>
        <taxon>Spermatophyta</taxon>
        <taxon>Magnoliopsida</taxon>
        <taxon>eudicotyledons</taxon>
        <taxon>Gunneridae</taxon>
        <taxon>Pentapetalae</taxon>
        <taxon>asterids</taxon>
        <taxon>campanulids</taxon>
        <taxon>Asterales</taxon>
        <taxon>Asteraceae</taxon>
        <taxon>Asteroideae</taxon>
        <taxon>Anthemideae</taxon>
        <taxon>Artemisiinae</taxon>
        <taxon>Artemisia</taxon>
    </lineage>
</organism>
<accession>A0A2U1KM85</accession>
<reference evidence="4 5" key="1">
    <citation type="journal article" date="2018" name="Mol. Plant">
        <title>The genome of Artemisia annua provides insight into the evolution of Asteraceae family and artemisinin biosynthesis.</title>
        <authorList>
            <person name="Shen Q."/>
            <person name="Zhang L."/>
            <person name="Liao Z."/>
            <person name="Wang S."/>
            <person name="Yan T."/>
            <person name="Shi P."/>
            <person name="Liu M."/>
            <person name="Fu X."/>
            <person name="Pan Q."/>
            <person name="Wang Y."/>
            <person name="Lv Z."/>
            <person name="Lu X."/>
            <person name="Zhang F."/>
            <person name="Jiang W."/>
            <person name="Ma Y."/>
            <person name="Chen M."/>
            <person name="Hao X."/>
            <person name="Li L."/>
            <person name="Tang Y."/>
            <person name="Lv G."/>
            <person name="Zhou Y."/>
            <person name="Sun X."/>
            <person name="Brodelius P.E."/>
            <person name="Rose J.K.C."/>
            <person name="Tang K."/>
        </authorList>
    </citation>
    <scope>NUCLEOTIDE SEQUENCE [LARGE SCALE GENOMIC DNA]</scope>
    <source>
        <strain evidence="5">cv. Huhao1</strain>
        <tissue evidence="4">Leaf</tissue>
    </source>
</reference>
<dbReference type="PANTHER" id="PTHR47212:SF4">
    <property type="entry name" value="ADHESIN-LIKE PROTEIN, PUTATIVE (DUF3741)-RELATED"/>
    <property type="match status" value="1"/>
</dbReference>